<dbReference type="SUPFAM" id="SSF51735">
    <property type="entry name" value="NAD(P)-binding Rossmann-fold domains"/>
    <property type="match status" value="1"/>
</dbReference>
<organism evidence="4 5">
    <name type="scientific">Aquatica leii</name>
    <dbReference type="NCBI Taxonomy" id="1421715"/>
    <lineage>
        <taxon>Eukaryota</taxon>
        <taxon>Metazoa</taxon>
        <taxon>Ecdysozoa</taxon>
        <taxon>Arthropoda</taxon>
        <taxon>Hexapoda</taxon>
        <taxon>Insecta</taxon>
        <taxon>Pterygota</taxon>
        <taxon>Neoptera</taxon>
        <taxon>Endopterygota</taxon>
        <taxon>Coleoptera</taxon>
        <taxon>Polyphaga</taxon>
        <taxon>Elateriformia</taxon>
        <taxon>Elateroidea</taxon>
        <taxon>Lampyridae</taxon>
        <taxon>Luciolinae</taxon>
        <taxon>Aquatica</taxon>
    </lineage>
</organism>
<dbReference type="InterPro" id="IPR036291">
    <property type="entry name" value="NAD(P)-bd_dom_sf"/>
</dbReference>
<dbReference type="GO" id="GO:0016491">
    <property type="term" value="F:oxidoreductase activity"/>
    <property type="evidence" value="ECO:0007669"/>
    <property type="project" value="UniProtKB-KW"/>
</dbReference>
<dbReference type="Proteomes" id="UP001353858">
    <property type="component" value="Unassembled WGS sequence"/>
</dbReference>
<evidence type="ECO:0000256" key="2">
    <source>
        <dbReference type="RuleBase" id="RU000363"/>
    </source>
</evidence>
<comment type="similarity">
    <text evidence="2">Belongs to the short-chain dehydrogenases/reductases (SDR) family.</text>
</comment>
<evidence type="ECO:0000256" key="1">
    <source>
        <dbReference type="ARBA" id="ARBA00023002"/>
    </source>
</evidence>
<dbReference type="Gene3D" id="3.40.50.720">
    <property type="entry name" value="NAD(P)-binding Rossmann-like Domain"/>
    <property type="match status" value="1"/>
</dbReference>
<evidence type="ECO:0000313" key="5">
    <source>
        <dbReference type="Proteomes" id="UP001353858"/>
    </source>
</evidence>
<dbReference type="AlphaFoldDB" id="A0AAN7Q7E4"/>
<name>A0AAN7Q7E4_9COLE</name>
<accession>A0AAN7Q7E4</accession>
<protein>
    <submittedName>
        <fullName evidence="4">Uncharacterized protein</fullName>
    </submittedName>
</protein>
<gene>
    <name evidence="4" type="ORF">RN001_000753</name>
</gene>
<reference evidence="5" key="1">
    <citation type="submission" date="2023-01" db="EMBL/GenBank/DDBJ databases">
        <title>Key to firefly adult light organ development and bioluminescence: homeobox transcription factors regulate luciferase expression and transportation to peroxisome.</title>
        <authorList>
            <person name="Fu X."/>
        </authorList>
    </citation>
    <scope>NUCLEOTIDE SEQUENCE [LARGE SCALE GENOMIC DNA]</scope>
</reference>
<keyword evidence="5" id="KW-1185">Reference proteome</keyword>
<evidence type="ECO:0000313" key="4">
    <source>
        <dbReference type="EMBL" id="KAK4884482.1"/>
    </source>
</evidence>
<sequence>MGSNFSISSITLTTFEILNEVFIAVGTGITGIFILLNHGIKSNEIIRTVFMSTITLTCMTFYFQSSESAAPTADKVVFITGCDSGLGFSFAQHLCELGFTVLAGCLSLESKGAQKLRALFGDKIKHIELDITRSTSVEVAVDVVNGILKTNPNYKLWALINNAGVMVFGEFEWLTEKLVQKQLEVNLFGTFRFTKAFCPLLRQHKARLVNISSHCALASLPGLSVYGATKAAIKGWNDALRVELSKYDVDVVLFVPGSFIQQSNIMASQVENCFEMYNAFTKEQLQFYEDYFNRYSNYLSVLAGPRIVEKIDDAFLYCKLEKAVLDIPPSPIYIHESFYYSMYHMLFKYSPIRVRDYFIKRFMQMPSYHIHDL</sequence>
<feature type="transmembrane region" description="Helical" evidence="3">
    <location>
        <begin position="17"/>
        <end position="36"/>
    </location>
</feature>
<dbReference type="PRINTS" id="PR00081">
    <property type="entry name" value="GDHRDH"/>
</dbReference>
<dbReference type="InterPro" id="IPR002347">
    <property type="entry name" value="SDR_fam"/>
</dbReference>
<dbReference type="PANTHER" id="PTHR43313:SF36">
    <property type="entry name" value="D-BETA-HYDROXYBUTYRATE DEHYDROGENASE, MITOCHONDRIAL"/>
    <property type="match status" value="1"/>
</dbReference>
<dbReference type="GO" id="GO:0008202">
    <property type="term" value="P:steroid metabolic process"/>
    <property type="evidence" value="ECO:0007669"/>
    <property type="project" value="TreeGrafter"/>
</dbReference>
<dbReference type="PRINTS" id="PR00080">
    <property type="entry name" value="SDRFAMILY"/>
</dbReference>
<comment type="caution">
    <text evidence="4">The sequence shown here is derived from an EMBL/GenBank/DDBJ whole genome shotgun (WGS) entry which is preliminary data.</text>
</comment>
<dbReference type="EMBL" id="JARPUR010000001">
    <property type="protein sequence ID" value="KAK4884482.1"/>
    <property type="molecule type" value="Genomic_DNA"/>
</dbReference>
<proteinExistence type="inferred from homology"/>
<keyword evidence="3" id="KW-0812">Transmembrane</keyword>
<dbReference type="PANTHER" id="PTHR43313">
    <property type="entry name" value="SHORT-CHAIN DEHYDROGENASE/REDUCTASE FAMILY 9C"/>
    <property type="match status" value="1"/>
</dbReference>
<dbReference type="InterPro" id="IPR020904">
    <property type="entry name" value="Sc_DH/Rdtase_CS"/>
</dbReference>
<dbReference type="PROSITE" id="PS00061">
    <property type="entry name" value="ADH_SHORT"/>
    <property type="match status" value="1"/>
</dbReference>
<keyword evidence="1" id="KW-0560">Oxidoreductase</keyword>
<dbReference type="Pfam" id="PF00106">
    <property type="entry name" value="adh_short"/>
    <property type="match status" value="1"/>
</dbReference>
<keyword evidence="3" id="KW-1133">Transmembrane helix</keyword>
<keyword evidence="3" id="KW-0472">Membrane</keyword>
<evidence type="ECO:0000256" key="3">
    <source>
        <dbReference type="SAM" id="Phobius"/>
    </source>
</evidence>